<accession>A0A9K3HU51</accession>
<dbReference type="Pfam" id="PF24997">
    <property type="entry name" value="PSF1_C"/>
    <property type="match status" value="1"/>
</dbReference>
<dbReference type="InterPro" id="IPR056783">
    <property type="entry name" value="PSF1_C"/>
</dbReference>
<protein>
    <recommendedName>
        <fullName evidence="2">DNA replication complex GINS protein PSF1 C-terminal domain-containing protein</fullName>
    </recommendedName>
</protein>
<dbReference type="Proteomes" id="UP000215914">
    <property type="component" value="Unassembled WGS sequence"/>
</dbReference>
<evidence type="ECO:0000259" key="2">
    <source>
        <dbReference type="Pfam" id="PF24997"/>
    </source>
</evidence>
<proteinExistence type="predicted"/>
<keyword evidence="1" id="KW-0812">Transmembrane</keyword>
<reference evidence="3" key="1">
    <citation type="journal article" date="2017" name="Nature">
        <title>The sunflower genome provides insights into oil metabolism, flowering and Asterid evolution.</title>
        <authorList>
            <person name="Badouin H."/>
            <person name="Gouzy J."/>
            <person name="Grassa C.J."/>
            <person name="Murat F."/>
            <person name="Staton S.E."/>
            <person name="Cottret L."/>
            <person name="Lelandais-Briere C."/>
            <person name="Owens G.L."/>
            <person name="Carrere S."/>
            <person name="Mayjonade B."/>
            <person name="Legrand L."/>
            <person name="Gill N."/>
            <person name="Kane N.C."/>
            <person name="Bowers J.E."/>
            <person name="Hubner S."/>
            <person name="Bellec A."/>
            <person name="Berard A."/>
            <person name="Berges H."/>
            <person name="Blanchet N."/>
            <person name="Boniface M.C."/>
            <person name="Brunel D."/>
            <person name="Catrice O."/>
            <person name="Chaidir N."/>
            <person name="Claudel C."/>
            <person name="Donnadieu C."/>
            <person name="Faraut T."/>
            <person name="Fievet G."/>
            <person name="Helmstetter N."/>
            <person name="King M."/>
            <person name="Knapp S.J."/>
            <person name="Lai Z."/>
            <person name="Le Paslier M.C."/>
            <person name="Lippi Y."/>
            <person name="Lorenzon L."/>
            <person name="Mandel J.R."/>
            <person name="Marage G."/>
            <person name="Marchand G."/>
            <person name="Marquand E."/>
            <person name="Bret-Mestries E."/>
            <person name="Morien E."/>
            <person name="Nambeesan S."/>
            <person name="Nguyen T."/>
            <person name="Pegot-Espagnet P."/>
            <person name="Pouilly N."/>
            <person name="Raftis F."/>
            <person name="Sallet E."/>
            <person name="Schiex T."/>
            <person name="Thomas J."/>
            <person name="Vandecasteele C."/>
            <person name="Vares D."/>
            <person name="Vear F."/>
            <person name="Vautrin S."/>
            <person name="Crespi M."/>
            <person name="Mangin B."/>
            <person name="Burke J.M."/>
            <person name="Salse J."/>
            <person name="Munos S."/>
            <person name="Vincourt P."/>
            <person name="Rieseberg L.H."/>
            <person name="Langlade N.B."/>
        </authorList>
    </citation>
    <scope>NUCLEOTIDE SEQUENCE</scope>
    <source>
        <tissue evidence="3">Leaves</tissue>
    </source>
</reference>
<keyword evidence="4" id="KW-1185">Reference proteome</keyword>
<keyword evidence="1" id="KW-0472">Membrane</keyword>
<dbReference type="EMBL" id="MNCJ02000326">
    <property type="protein sequence ID" value="KAF5784360.1"/>
    <property type="molecule type" value="Genomic_DNA"/>
</dbReference>
<gene>
    <name evidence="3" type="ORF">HanXRQr2_Chr11g0518681</name>
</gene>
<reference evidence="3" key="2">
    <citation type="submission" date="2020-06" db="EMBL/GenBank/DDBJ databases">
        <title>Helianthus annuus Genome sequencing and assembly Release 2.</title>
        <authorList>
            <person name="Gouzy J."/>
            <person name="Langlade N."/>
            <person name="Munos S."/>
        </authorList>
    </citation>
    <scope>NUCLEOTIDE SEQUENCE</scope>
    <source>
        <tissue evidence="3">Leaves</tissue>
    </source>
</reference>
<organism evidence="3 4">
    <name type="scientific">Helianthus annuus</name>
    <name type="common">Common sunflower</name>
    <dbReference type="NCBI Taxonomy" id="4232"/>
    <lineage>
        <taxon>Eukaryota</taxon>
        <taxon>Viridiplantae</taxon>
        <taxon>Streptophyta</taxon>
        <taxon>Embryophyta</taxon>
        <taxon>Tracheophyta</taxon>
        <taxon>Spermatophyta</taxon>
        <taxon>Magnoliopsida</taxon>
        <taxon>eudicotyledons</taxon>
        <taxon>Gunneridae</taxon>
        <taxon>Pentapetalae</taxon>
        <taxon>asterids</taxon>
        <taxon>campanulids</taxon>
        <taxon>Asterales</taxon>
        <taxon>Asteraceae</taxon>
        <taxon>Asteroideae</taxon>
        <taxon>Heliantheae alliance</taxon>
        <taxon>Heliantheae</taxon>
        <taxon>Helianthus</taxon>
    </lineage>
</organism>
<evidence type="ECO:0000256" key="1">
    <source>
        <dbReference type="SAM" id="Phobius"/>
    </source>
</evidence>
<evidence type="ECO:0000313" key="3">
    <source>
        <dbReference type="EMBL" id="KAF5784360.1"/>
    </source>
</evidence>
<dbReference type="Gramene" id="mRNA:HanXRQr2_Chr11g0518681">
    <property type="protein sequence ID" value="mRNA:HanXRQr2_Chr11g0518681"/>
    <property type="gene ID" value="HanXRQr2_Chr11g0518681"/>
</dbReference>
<name>A0A9K3HU51_HELAN</name>
<dbReference type="AlphaFoldDB" id="A0A9K3HU51"/>
<comment type="caution">
    <text evidence="3">The sequence shown here is derived from an EMBL/GenBank/DDBJ whole genome shotgun (WGS) entry which is preliminary data.</text>
</comment>
<keyword evidence="1" id="KW-1133">Transmembrane helix</keyword>
<sequence>MLLPNVSQACLSSLATVKIYPSDQYPLESITQMFVGHVSTLYLVAFSIENGDYAKDPFIKVRLLLVELGDAVVVSDQVANLTRHAILFLKRIDVDKYISQGFSQHSNLYMVSFCAFFFFFFFFLFLAFNSQCSIGSNGIAYELRSKGYIRTH</sequence>
<evidence type="ECO:0000313" key="4">
    <source>
        <dbReference type="Proteomes" id="UP000215914"/>
    </source>
</evidence>
<feature type="transmembrane region" description="Helical" evidence="1">
    <location>
        <begin position="108"/>
        <end position="128"/>
    </location>
</feature>
<feature type="domain" description="DNA replication complex GINS protein PSF1 C-terminal" evidence="2">
    <location>
        <begin position="55"/>
        <end position="106"/>
    </location>
</feature>